<dbReference type="GO" id="GO:0009098">
    <property type="term" value="P:L-leucine biosynthetic process"/>
    <property type="evidence" value="ECO:0007669"/>
    <property type="project" value="UniProtKB-UniRule"/>
</dbReference>
<name>A0A1F6ABS7_9BACT</name>
<dbReference type="Pfam" id="PF00694">
    <property type="entry name" value="Aconitase_C"/>
    <property type="match status" value="1"/>
</dbReference>
<evidence type="ECO:0000256" key="8">
    <source>
        <dbReference type="ARBA" id="ARBA00023239"/>
    </source>
</evidence>
<evidence type="ECO:0000256" key="4">
    <source>
        <dbReference type="ARBA" id="ARBA00009845"/>
    </source>
</evidence>
<keyword evidence="7 10" id="KW-0028">Amino-acid biosynthesis</keyword>
<evidence type="ECO:0000256" key="3">
    <source>
        <dbReference type="ARBA" id="ARBA00004729"/>
    </source>
</evidence>
<dbReference type="EMBL" id="MFJN01000009">
    <property type="protein sequence ID" value="OGG22134.1"/>
    <property type="molecule type" value="Genomic_DNA"/>
</dbReference>
<evidence type="ECO:0000256" key="5">
    <source>
        <dbReference type="ARBA" id="ARBA00011271"/>
    </source>
</evidence>
<evidence type="ECO:0000259" key="11">
    <source>
        <dbReference type="Pfam" id="PF00694"/>
    </source>
</evidence>
<evidence type="ECO:0000256" key="1">
    <source>
        <dbReference type="ARBA" id="ARBA00000491"/>
    </source>
</evidence>
<dbReference type="EC" id="4.2.1.33" evidence="10"/>
<evidence type="ECO:0000256" key="6">
    <source>
        <dbReference type="ARBA" id="ARBA00022430"/>
    </source>
</evidence>
<keyword evidence="6 10" id="KW-0432">Leucine biosynthesis</keyword>
<evidence type="ECO:0000256" key="9">
    <source>
        <dbReference type="ARBA" id="ARBA00023304"/>
    </source>
</evidence>
<feature type="domain" description="Aconitase A/isopropylmalate dehydratase small subunit swivel" evidence="11">
    <location>
        <begin position="1"/>
        <end position="121"/>
    </location>
</feature>
<comment type="function">
    <text evidence="2 10">Catalyzes the isomerization between 2-isopropylmalate and 3-isopropylmalate, via the formation of 2-isopropylmaleate.</text>
</comment>
<comment type="catalytic activity">
    <reaction evidence="1 10">
        <text>(2R,3S)-3-isopropylmalate = (2S)-2-isopropylmalate</text>
        <dbReference type="Rhea" id="RHEA:32287"/>
        <dbReference type="ChEBI" id="CHEBI:1178"/>
        <dbReference type="ChEBI" id="CHEBI:35121"/>
        <dbReference type="EC" id="4.2.1.33"/>
    </reaction>
</comment>
<dbReference type="SUPFAM" id="SSF52016">
    <property type="entry name" value="LeuD/IlvD-like"/>
    <property type="match status" value="1"/>
</dbReference>
<evidence type="ECO:0000313" key="12">
    <source>
        <dbReference type="EMBL" id="OGG22134.1"/>
    </source>
</evidence>
<dbReference type="FunFam" id="3.20.19.10:FF:000003">
    <property type="entry name" value="3-isopropylmalate dehydratase small subunit"/>
    <property type="match status" value="1"/>
</dbReference>
<dbReference type="InterPro" id="IPR004431">
    <property type="entry name" value="3-IsopropMal_deHydase_ssu"/>
</dbReference>
<evidence type="ECO:0000256" key="2">
    <source>
        <dbReference type="ARBA" id="ARBA00002695"/>
    </source>
</evidence>
<dbReference type="InterPro" id="IPR050075">
    <property type="entry name" value="LeuD"/>
</dbReference>
<dbReference type="NCBIfam" id="NF002458">
    <property type="entry name" value="PRK01641.1"/>
    <property type="match status" value="1"/>
</dbReference>
<proteinExistence type="inferred from homology"/>
<comment type="caution">
    <text evidence="12">The sequence shown here is derived from an EMBL/GenBank/DDBJ whole genome shotgun (WGS) entry which is preliminary data.</text>
</comment>
<dbReference type="GO" id="GO:0009316">
    <property type="term" value="C:3-isopropylmalate dehydratase complex"/>
    <property type="evidence" value="ECO:0007669"/>
    <property type="project" value="InterPro"/>
</dbReference>
<dbReference type="InterPro" id="IPR000573">
    <property type="entry name" value="AconitaseA/IPMdHydase_ssu_swvl"/>
</dbReference>
<dbReference type="PANTHER" id="PTHR43345">
    <property type="entry name" value="3-ISOPROPYLMALATE DEHYDRATASE SMALL SUBUNIT 2-RELATED-RELATED"/>
    <property type="match status" value="1"/>
</dbReference>
<dbReference type="CDD" id="cd01577">
    <property type="entry name" value="IPMI_Swivel"/>
    <property type="match status" value="1"/>
</dbReference>
<dbReference type="PANTHER" id="PTHR43345:SF5">
    <property type="entry name" value="3-ISOPROPYLMALATE DEHYDRATASE SMALL SUBUNIT"/>
    <property type="match status" value="1"/>
</dbReference>
<evidence type="ECO:0000313" key="13">
    <source>
        <dbReference type="Proteomes" id="UP000177092"/>
    </source>
</evidence>
<keyword evidence="9 10" id="KW-0100">Branched-chain amino acid biosynthesis</keyword>
<dbReference type="UniPathway" id="UPA00048">
    <property type="reaction ID" value="UER00071"/>
</dbReference>
<comment type="pathway">
    <text evidence="3 10">Amino-acid biosynthesis; L-leucine biosynthesis; L-leucine from 3-methyl-2-oxobutanoate: step 2/4.</text>
</comment>
<dbReference type="STRING" id="1798384.A3D03_01860"/>
<dbReference type="Proteomes" id="UP000177092">
    <property type="component" value="Unassembled WGS sequence"/>
</dbReference>
<dbReference type="GO" id="GO:0003861">
    <property type="term" value="F:3-isopropylmalate dehydratase activity"/>
    <property type="evidence" value="ECO:0007669"/>
    <property type="project" value="UniProtKB-UniRule"/>
</dbReference>
<evidence type="ECO:0000256" key="10">
    <source>
        <dbReference type="HAMAP-Rule" id="MF_01031"/>
    </source>
</evidence>
<comment type="similarity">
    <text evidence="4 10">Belongs to the LeuD family. LeuD type 1 subfamily.</text>
</comment>
<protein>
    <recommendedName>
        <fullName evidence="10">3-isopropylmalate dehydratase small subunit</fullName>
        <ecNumber evidence="10">4.2.1.33</ecNumber>
    </recommendedName>
    <alternativeName>
        <fullName evidence="10">Alpha-IPM isomerase</fullName>
        <shortName evidence="10">IPMI</shortName>
    </alternativeName>
    <alternativeName>
        <fullName evidence="10">Isopropylmalate isomerase</fullName>
    </alternativeName>
</protein>
<accession>A0A1F6ABS7</accession>
<reference evidence="12 13" key="1">
    <citation type="journal article" date="2016" name="Nat. Commun.">
        <title>Thousands of microbial genomes shed light on interconnected biogeochemical processes in an aquifer system.</title>
        <authorList>
            <person name="Anantharaman K."/>
            <person name="Brown C.T."/>
            <person name="Hug L.A."/>
            <person name="Sharon I."/>
            <person name="Castelle C.J."/>
            <person name="Probst A.J."/>
            <person name="Thomas B.C."/>
            <person name="Singh A."/>
            <person name="Wilkins M.J."/>
            <person name="Karaoz U."/>
            <person name="Brodie E.L."/>
            <person name="Williams K.H."/>
            <person name="Hubbard S.S."/>
            <person name="Banfield J.F."/>
        </authorList>
    </citation>
    <scope>NUCLEOTIDE SEQUENCE [LARGE SCALE GENOMIC DNA]</scope>
</reference>
<dbReference type="Gene3D" id="3.20.19.10">
    <property type="entry name" value="Aconitase, domain 4"/>
    <property type="match status" value="1"/>
</dbReference>
<dbReference type="AlphaFoldDB" id="A0A1F6ABS7"/>
<dbReference type="NCBIfam" id="TIGR00171">
    <property type="entry name" value="leuD"/>
    <property type="match status" value="1"/>
</dbReference>
<comment type="subunit">
    <text evidence="5 10">Heterodimer of LeuC and LeuD.</text>
</comment>
<dbReference type="InterPro" id="IPR033940">
    <property type="entry name" value="IPMI_Swivel"/>
</dbReference>
<sequence>MNKFTRLNSTCLLIKSENVDTDQIIPAQFLKTTKKNGLGKYLFYNWRNNKDKKKKNSIFNYSQQTLVQILIAGNNFGCGSSREHAVWALQDFGFKVIISSSFGDIFYNNALKNGLLPVIIKSDELEILLKIIERNHDTKIRINLDRQKVYVAQKKCFIFSIDPFRKMCLLKGIDELSYIFAHKEKIKKFENHHKLFIFINSEPNNNMLELNSVGF</sequence>
<keyword evidence="8 10" id="KW-0456">Lyase</keyword>
<organism evidence="12 13">
    <name type="scientific">Candidatus Gottesmanbacteria bacterium RIFCSPHIGHO2_02_FULL_40_13</name>
    <dbReference type="NCBI Taxonomy" id="1798384"/>
    <lineage>
        <taxon>Bacteria</taxon>
        <taxon>Candidatus Gottesmaniibacteriota</taxon>
    </lineage>
</organism>
<evidence type="ECO:0000256" key="7">
    <source>
        <dbReference type="ARBA" id="ARBA00022605"/>
    </source>
</evidence>
<dbReference type="HAMAP" id="MF_01031">
    <property type="entry name" value="LeuD_type1"/>
    <property type="match status" value="1"/>
</dbReference>
<gene>
    <name evidence="10" type="primary">leuD</name>
    <name evidence="12" type="ORF">A3D03_01860</name>
</gene>
<dbReference type="InterPro" id="IPR015928">
    <property type="entry name" value="Aconitase/3IPM_dehydase_swvl"/>
</dbReference>